<dbReference type="Proteomes" id="UP000293912">
    <property type="component" value="Chromosome"/>
</dbReference>
<sequence>MPLLSPHWIAFEHHRRLARGEPAGVIAAVQLHLAAQPEALPLVLDAVSSERIELDWQTPAAQLLAQLPPTPASDAPDEAPGSDAPRGPGRPKLGVTAREVTLLPRHWDWLSRQPGGASVALRKLVQSAMREGGSAQAQRRATEAAYRFMSIVCGDLPQYEEVSRALFAGDLARVEALAADWPTDVTAHLRTLLAQIDAAGVRN</sequence>
<organism evidence="2 3">
    <name type="scientific">Hydrogenophaga pseudoflava</name>
    <name type="common">Pseudomonas carboxydoflava</name>
    <dbReference type="NCBI Taxonomy" id="47421"/>
    <lineage>
        <taxon>Bacteria</taxon>
        <taxon>Pseudomonadati</taxon>
        <taxon>Pseudomonadota</taxon>
        <taxon>Betaproteobacteria</taxon>
        <taxon>Burkholderiales</taxon>
        <taxon>Comamonadaceae</taxon>
        <taxon>Hydrogenophaga</taxon>
    </lineage>
</organism>
<proteinExistence type="predicted"/>
<evidence type="ECO:0000256" key="1">
    <source>
        <dbReference type="SAM" id="MobiDB-lite"/>
    </source>
</evidence>
<dbReference type="RefSeq" id="WP_133157438.1">
    <property type="nucleotide sequence ID" value="NZ_CP037867.1"/>
</dbReference>
<dbReference type="KEGG" id="hpse:HPF_18120"/>
<keyword evidence="3" id="KW-1185">Reference proteome</keyword>
<feature type="region of interest" description="Disordered" evidence="1">
    <location>
        <begin position="67"/>
        <end position="93"/>
    </location>
</feature>
<evidence type="ECO:0008006" key="4">
    <source>
        <dbReference type="Google" id="ProtNLM"/>
    </source>
</evidence>
<dbReference type="Pfam" id="PF09998">
    <property type="entry name" value="DUF2239"/>
    <property type="match status" value="1"/>
</dbReference>
<evidence type="ECO:0000313" key="3">
    <source>
        <dbReference type="Proteomes" id="UP000293912"/>
    </source>
</evidence>
<protein>
    <recommendedName>
        <fullName evidence="4">DUF2239 domain-containing protein</fullName>
    </recommendedName>
</protein>
<dbReference type="EMBL" id="CP037867">
    <property type="protein sequence ID" value="QBM29618.1"/>
    <property type="molecule type" value="Genomic_DNA"/>
</dbReference>
<dbReference type="AlphaFoldDB" id="A0A4P6X508"/>
<dbReference type="InterPro" id="IPR018715">
    <property type="entry name" value="DUF2239"/>
</dbReference>
<evidence type="ECO:0000313" key="2">
    <source>
        <dbReference type="EMBL" id="QBM29618.1"/>
    </source>
</evidence>
<name>A0A4P6X508_HYDPS</name>
<accession>A0A4P6X508</accession>
<reference evidence="2 3" key="1">
    <citation type="submission" date="2019-03" db="EMBL/GenBank/DDBJ databases">
        <authorList>
            <person name="Sebastian G."/>
            <person name="Baumann P."/>
            <person name="Ruckert C."/>
            <person name="Kalinowski J."/>
            <person name="Nebel B."/>
            <person name="Takors R."/>
            <person name="Blombach B."/>
        </authorList>
    </citation>
    <scope>NUCLEOTIDE SEQUENCE [LARGE SCALE GENOMIC DNA]</scope>
    <source>
        <strain evidence="2 3">DSM 1084</strain>
    </source>
</reference>
<gene>
    <name evidence="2" type="ORF">HPF_18120</name>
</gene>